<feature type="compositionally biased region" description="Polar residues" evidence="1">
    <location>
        <begin position="92"/>
        <end position="116"/>
    </location>
</feature>
<name>A0A6P6YGK4_DERPT</name>
<evidence type="ECO:0000256" key="2">
    <source>
        <dbReference type="SAM" id="Phobius"/>
    </source>
</evidence>
<evidence type="ECO:0000313" key="4">
    <source>
        <dbReference type="RefSeq" id="XP_027204382.1"/>
    </source>
</evidence>
<evidence type="ECO:0000256" key="1">
    <source>
        <dbReference type="SAM" id="MobiDB-lite"/>
    </source>
</evidence>
<keyword evidence="2" id="KW-0812">Transmembrane</keyword>
<feature type="compositionally biased region" description="Polar residues" evidence="1">
    <location>
        <begin position="1"/>
        <end position="41"/>
    </location>
</feature>
<sequence length="323" mass="35114">MRLAQSLPSTPNSSQRRAQPTHRSVASSSPMRPSICHQQPSLLPGHSHFHHHQQQQQQHHYPYPLHHQLDSNYQSQTESVGSVHFAGVGLPPSSSHHIQKNSYNQQPQQTQYGSHYGSSNILGANCIGIGASSSSAATTVAPLLPVTNDSPASYRSGHQLSQTTNDHNSATIQPGDSHIHPPSLPPQHQLHHHPHQPVPQPSHQHSGPPIQSSHPTSHSRPGTSGGNGAGDDSGLPKATFRVFQNLTPRRSSQSQANRTFVRRGFQIGDNLRSSSSVMHRHTSHGPFSSSSAPLMKLSTLVIVLLAFLIIGFIVLSPLFHYLM</sequence>
<gene>
    <name evidence="4" type="primary">LOC113798094</name>
</gene>
<dbReference type="Proteomes" id="UP000515146">
    <property type="component" value="Unplaced"/>
</dbReference>
<feature type="region of interest" description="Disordered" evidence="1">
    <location>
        <begin position="150"/>
        <end position="236"/>
    </location>
</feature>
<keyword evidence="3" id="KW-1185">Reference proteome</keyword>
<dbReference type="KEGG" id="dpte:113798094"/>
<feature type="region of interest" description="Disordered" evidence="1">
    <location>
        <begin position="1"/>
        <end position="60"/>
    </location>
</feature>
<dbReference type="OrthoDB" id="10446221at2759"/>
<evidence type="ECO:0000313" key="3">
    <source>
        <dbReference type="Proteomes" id="UP000515146"/>
    </source>
</evidence>
<feature type="transmembrane region" description="Helical" evidence="2">
    <location>
        <begin position="297"/>
        <end position="319"/>
    </location>
</feature>
<proteinExistence type="predicted"/>
<dbReference type="RefSeq" id="XP_027204382.1">
    <property type="nucleotide sequence ID" value="XM_027348581.1"/>
</dbReference>
<feature type="region of interest" description="Disordered" evidence="1">
    <location>
        <begin position="84"/>
        <end position="116"/>
    </location>
</feature>
<dbReference type="AlphaFoldDB" id="A0A6P6YGK4"/>
<protein>
    <submittedName>
        <fullName evidence="4">Developmental regulatory protein wetA-like</fullName>
    </submittedName>
</protein>
<keyword evidence="2" id="KW-0472">Membrane</keyword>
<organism evidence="3 4">
    <name type="scientific">Dermatophagoides pteronyssinus</name>
    <name type="common">European house dust mite</name>
    <dbReference type="NCBI Taxonomy" id="6956"/>
    <lineage>
        <taxon>Eukaryota</taxon>
        <taxon>Metazoa</taxon>
        <taxon>Ecdysozoa</taxon>
        <taxon>Arthropoda</taxon>
        <taxon>Chelicerata</taxon>
        <taxon>Arachnida</taxon>
        <taxon>Acari</taxon>
        <taxon>Acariformes</taxon>
        <taxon>Sarcoptiformes</taxon>
        <taxon>Astigmata</taxon>
        <taxon>Psoroptidia</taxon>
        <taxon>Analgoidea</taxon>
        <taxon>Pyroglyphidae</taxon>
        <taxon>Dermatophagoidinae</taxon>
        <taxon>Dermatophagoides</taxon>
    </lineage>
</organism>
<dbReference type="InParanoid" id="A0A6P6YGK4"/>
<feature type="compositionally biased region" description="Polar residues" evidence="1">
    <location>
        <begin position="150"/>
        <end position="174"/>
    </location>
</feature>
<accession>A0A6P6YGK4</accession>
<feature type="compositionally biased region" description="Low complexity" evidence="1">
    <location>
        <begin position="201"/>
        <end position="215"/>
    </location>
</feature>
<keyword evidence="2" id="KW-1133">Transmembrane helix</keyword>
<reference evidence="4" key="1">
    <citation type="submission" date="2025-08" db="UniProtKB">
        <authorList>
            <consortium name="RefSeq"/>
        </authorList>
    </citation>
    <scope>IDENTIFICATION</scope>
    <source>
        <strain evidence="4">Airmid</strain>
    </source>
</reference>
<dbReference type="GeneID" id="113798094"/>